<dbReference type="UniPathway" id="UPA00031">
    <property type="reaction ID" value="UER00009"/>
</dbReference>
<evidence type="ECO:0000256" key="4">
    <source>
        <dbReference type="ARBA" id="ARBA00009667"/>
    </source>
</evidence>
<keyword evidence="7 12" id="KW-0963">Cytoplasm</keyword>
<evidence type="ECO:0000256" key="9">
    <source>
        <dbReference type="ARBA" id="ARBA00023102"/>
    </source>
</evidence>
<dbReference type="Gene3D" id="3.20.20.70">
    <property type="entry name" value="Aldolase class I"/>
    <property type="match status" value="1"/>
</dbReference>
<dbReference type="InterPro" id="IPR013785">
    <property type="entry name" value="Aldolase_TIM"/>
</dbReference>
<dbReference type="EC" id="5.3.1.16" evidence="5 12"/>
<comment type="catalytic activity">
    <reaction evidence="1 12 14">
        <text>1-(5-phospho-beta-D-ribosyl)-5-[(5-phospho-beta-D-ribosylamino)methylideneamino]imidazole-4-carboxamide = 5-[(5-phospho-1-deoxy-D-ribulos-1-ylimino)methylamino]-1-(5-phospho-beta-D-ribosyl)imidazole-4-carboxamide</text>
        <dbReference type="Rhea" id="RHEA:15469"/>
        <dbReference type="ChEBI" id="CHEBI:58435"/>
        <dbReference type="ChEBI" id="CHEBI:58525"/>
        <dbReference type="EC" id="5.3.1.16"/>
    </reaction>
</comment>
<dbReference type="GO" id="GO:0003949">
    <property type="term" value="F:1-(5-phosphoribosyl)-5-[(5-phosphoribosylamino)methylideneamino]imidazole-4-carboxamide isomerase activity"/>
    <property type="evidence" value="ECO:0007669"/>
    <property type="project" value="UniProtKB-UniRule"/>
</dbReference>
<evidence type="ECO:0000256" key="11">
    <source>
        <dbReference type="ARBA" id="ARBA00030547"/>
    </source>
</evidence>
<dbReference type="Pfam" id="PF00977">
    <property type="entry name" value="His_biosynth"/>
    <property type="match status" value="1"/>
</dbReference>
<evidence type="ECO:0000256" key="3">
    <source>
        <dbReference type="ARBA" id="ARBA00005133"/>
    </source>
</evidence>
<feature type="active site" description="Proton acceptor" evidence="12">
    <location>
        <position position="8"/>
    </location>
</feature>
<evidence type="ECO:0000256" key="8">
    <source>
        <dbReference type="ARBA" id="ARBA00022605"/>
    </source>
</evidence>
<dbReference type="PATRIC" id="fig|1550566.3.peg.2605"/>
<evidence type="ECO:0000256" key="2">
    <source>
        <dbReference type="ARBA" id="ARBA00004496"/>
    </source>
</evidence>
<evidence type="ECO:0000256" key="10">
    <source>
        <dbReference type="ARBA" id="ARBA00023235"/>
    </source>
</evidence>
<dbReference type="PANTHER" id="PTHR43090">
    <property type="entry name" value="1-(5-PHOSPHORIBOSYL)-5-[(5-PHOSPHORIBOSYLAMINO)METHYLIDENEAMINO] IMIDAZOLE-4-CARBOXAMIDE ISOMERASE"/>
    <property type="match status" value="1"/>
</dbReference>
<dbReference type="CDD" id="cd04732">
    <property type="entry name" value="HisA"/>
    <property type="match status" value="1"/>
</dbReference>
<evidence type="ECO:0000313" key="16">
    <source>
        <dbReference type="Proteomes" id="UP000035301"/>
    </source>
</evidence>
<keyword evidence="9 12" id="KW-0368">Histidine biosynthesis</keyword>
<dbReference type="STRING" id="1550566.SZ63_11915"/>
<name>A0A0H1QWK1_9EURY</name>
<keyword evidence="8 12" id="KW-0028">Amino-acid biosynthesis</keyword>
<organism evidence="15 16">
    <name type="scientific">Methanoculleus sediminis</name>
    <dbReference type="NCBI Taxonomy" id="1550566"/>
    <lineage>
        <taxon>Archaea</taxon>
        <taxon>Methanobacteriati</taxon>
        <taxon>Methanobacteriota</taxon>
        <taxon>Stenosarchaea group</taxon>
        <taxon>Methanomicrobia</taxon>
        <taxon>Methanomicrobiales</taxon>
        <taxon>Methanomicrobiaceae</taxon>
        <taxon>Methanoculleus</taxon>
    </lineage>
</organism>
<dbReference type="HAMAP" id="MF_01014">
    <property type="entry name" value="HisA"/>
    <property type="match status" value="1"/>
</dbReference>
<comment type="caution">
    <text evidence="15">The sequence shown here is derived from an EMBL/GenBank/DDBJ whole genome shotgun (WGS) entry which is preliminary data.</text>
</comment>
<dbReference type="OrthoDB" id="52866at2157"/>
<dbReference type="NCBIfam" id="TIGR00007">
    <property type="entry name" value="1-(5-phosphoribosyl)-5-[(5-phosphoribosylamino)methylideneamino]imidazole-4-carboxamide isomerase"/>
    <property type="match status" value="1"/>
</dbReference>
<feature type="active site" description="Proton donor" evidence="12">
    <location>
        <position position="129"/>
    </location>
</feature>
<dbReference type="SUPFAM" id="SSF51366">
    <property type="entry name" value="Ribulose-phoshate binding barrel"/>
    <property type="match status" value="1"/>
</dbReference>
<dbReference type="NCBIfam" id="NF010112">
    <property type="entry name" value="PRK13585.1"/>
    <property type="match status" value="1"/>
</dbReference>
<dbReference type="RefSeq" id="WP_048185684.1">
    <property type="nucleotide sequence ID" value="NZ_JXOJ01000008.1"/>
</dbReference>
<dbReference type="InterPro" id="IPR023016">
    <property type="entry name" value="HisA/PriA"/>
</dbReference>
<dbReference type="AlphaFoldDB" id="A0A0H1QWK1"/>
<evidence type="ECO:0000256" key="6">
    <source>
        <dbReference type="ARBA" id="ARBA00018464"/>
    </source>
</evidence>
<evidence type="ECO:0000256" key="5">
    <source>
        <dbReference type="ARBA" id="ARBA00012550"/>
    </source>
</evidence>
<keyword evidence="16" id="KW-1185">Reference proteome</keyword>
<dbReference type="InterPro" id="IPR044524">
    <property type="entry name" value="Isoase_HisA-like"/>
</dbReference>
<evidence type="ECO:0000256" key="1">
    <source>
        <dbReference type="ARBA" id="ARBA00000901"/>
    </source>
</evidence>
<evidence type="ECO:0000313" key="15">
    <source>
        <dbReference type="EMBL" id="KLK87288.1"/>
    </source>
</evidence>
<keyword evidence="10 12" id="KW-0413">Isomerase</keyword>
<dbReference type="PANTHER" id="PTHR43090:SF7">
    <property type="entry name" value="1-(5-PHOSPHORIBOSYL)-5-[(5-PHOSPHORIBOSYLAMINO)METHYLIDENEAMINO] IMIDAZOLE-4-CARBOXAMIDE ISOMERASE"/>
    <property type="match status" value="1"/>
</dbReference>
<dbReference type="InterPro" id="IPR011060">
    <property type="entry name" value="RibuloseP-bd_barrel"/>
</dbReference>
<sequence length="239" mass="25467">MEIYPAVDILDGRCVQLVQGRPEAATVYGDPAAWAHRWLDEGADGLHVVNLDGAFGRARKNADLIRAFTRETETFVELGGGIRSVEDAAGWLDAGVDRVIVSTQAVREPEMIRTLAEEFGGERVMAGVDARAGEVMIEGWERPAGSYLSWAERFESLGAGSLLYTNVDVEGLQQGIAIEPVTELLHRVKVPVVVSGGISSPEDVATLREAGAAGAVLGSALYAGKVRLPEAMEAAHANE</sequence>
<dbReference type="GO" id="GO:0000162">
    <property type="term" value="P:L-tryptophan biosynthetic process"/>
    <property type="evidence" value="ECO:0007669"/>
    <property type="project" value="TreeGrafter"/>
</dbReference>
<dbReference type="GO" id="GO:0000105">
    <property type="term" value="P:L-histidine biosynthetic process"/>
    <property type="evidence" value="ECO:0007669"/>
    <property type="project" value="UniProtKB-UniRule"/>
</dbReference>
<evidence type="ECO:0000256" key="13">
    <source>
        <dbReference type="RuleBase" id="RU003657"/>
    </source>
</evidence>
<proteinExistence type="inferred from homology"/>
<evidence type="ECO:0000256" key="7">
    <source>
        <dbReference type="ARBA" id="ARBA00022490"/>
    </source>
</evidence>
<reference evidence="15 16" key="1">
    <citation type="journal article" date="2015" name="Int. J. Syst. Evol. Microbiol.">
        <title>Methanoculleus sediminis sp. nov., a methanogen from sediments near a submarine mud volcano.</title>
        <authorList>
            <person name="Chen S.C."/>
            <person name="Chen M.F."/>
            <person name="Lai M.C."/>
            <person name="Weng C.Y."/>
            <person name="Wu S.Y."/>
            <person name="Lin S."/>
            <person name="Yang T.F."/>
            <person name="Chen P.C."/>
        </authorList>
    </citation>
    <scope>NUCLEOTIDE SEQUENCE [LARGE SCALE GENOMIC DNA]</scope>
    <source>
        <strain evidence="15 16">S3Fa</strain>
    </source>
</reference>
<dbReference type="FunFam" id="3.20.20.70:FF:000009">
    <property type="entry name" value="1-(5-phosphoribosyl)-5-[(5-phosphoribosylamino)methylideneamino] imidazole-4-carboxamide isomerase"/>
    <property type="match status" value="1"/>
</dbReference>
<accession>A0A0H1QWK1</accession>
<dbReference type="InterPro" id="IPR006063">
    <property type="entry name" value="HisA_bact_arch"/>
</dbReference>
<dbReference type="EMBL" id="JXOJ01000008">
    <property type="protein sequence ID" value="KLK87288.1"/>
    <property type="molecule type" value="Genomic_DNA"/>
</dbReference>
<evidence type="ECO:0000256" key="14">
    <source>
        <dbReference type="RuleBase" id="RU003658"/>
    </source>
</evidence>
<comment type="similarity">
    <text evidence="4 12 13">Belongs to the HisA/HisF family.</text>
</comment>
<protein>
    <recommendedName>
        <fullName evidence="6 12">1-(5-phosphoribosyl)-5-[(5-phosphoribosylamino)methylideneamino] imidazole-4-carboxamide isomerase</fullName>
        <ecNumber evidence="5 12">5.3.1.16</ecNumber>
    </recommendedName>
    <alternativeName>
        <fullName evidence="11 12">Phosphoribosylformimino-5-aminoimidazole carboxamide ribotide isomerase</fullName>
    </alternativeName>
</protein>
<comment type="pathway">
    <text evidence="3 12 14">Amino-acid biosynthesis; L-histidine biosynthesis; L-histidine from 5-phospho-alpha-D-ribose 1-diphosphate: step 4/9.</text>
</comment>
<dbReference type="Proteomes" id="UP000035301">
    <property type="component" value="Unassembled WGS sequence"/>
</dbReference>
<evidence type="ECO:0000256" key="12">
    <source>
        <dbReference type="HAMAP-Rule" id="MF_01014"/>
    </source>
</evidence>
<comment type="subcellular location">
    <subcellularLocation>
        <location evidence="2 12 14">Cytoplasm</location>
    </subcellularLocation>
</comment>
<dbReference type="GO" id="GO:0005737">
    <property type="term" value="C:cytoplasm"/>
    <property type="evidence" value="ECO:0007669"/>
    <property type="project" value="UniProtKB-SubCell"/>
</dbReference>
<gene>
    <name evidence="12" type="primary">hisA</name>
    <name evidence="15" type="ORF">SZ63_11915</name>
</gene>
<dbReference type="InterPro" id="IPR006062">
    <property type="entry name" value="His_biosynth"/>
</dbReference>